<comment type="similarity">
    <text evidence="2">Belongs to the DNA polymerase delta/II small subunit family.</text>
</comment>
<comment type="subcellular location">
    <subcellularLocation>
        <location evidence="1">Nucleus</location>
    </subcellularLocation>
</comment>
<dbReference type="GO" id="GO:0043625">
    <property type="term" value="C:delta DNA polymerase complex"/>
    <property type="evidence" value="ECO:0007669"/>
    <property type="project" value="TreeGrafter"/>
</dbReference>
<evidence type="ECO:0000259" key="10">
    <source>
        <dbReference type="Pfam" id="PF18018"/>
    </source>
</evidence>
<evidence type="ECO:0000256" key="3">
    <source>
        <dbReference type="ARBA" id="ARBA00012417"/>
    </source>
</evidence>
<dbReference type="GO" id="GO:0003887">
    <property type="term" value="F:DNA-directed DNA polymerase activity"/>
    <property type="evidence" value="ECO:0007669"/>
    <property type="project" value="UniProtKB-KW"/>
</dbReference>
<dbReference type="Gene3D" id="2.40.50.430">
    <property type="match status" value="1"/>
</dbReference>
<keyword evidence="4" id="KW-0808">Transferase</keyword>
<sequence length="128" mass="14023">YSSIYFLRLHEMKKAVAQVARAKWANAPVLDIKKGKLSYVIGTVYMDMRLKPSILDDIVKDEFNLAAPPTAKYFSDDDVIMMEDESGRVKLVGEVIAKAGLVTGIIVGALGMETPAGDFEVVDYCFAG</sequence>
<reference evidence="11 12" key="1">
    <citation type="submission" date="2014-04" db="EMBL/GenBank/DDBJ databases">
        <authorList>
            <consortium name="DOE Joint Genome Institute"/>
            <person name="Kuo A."/>
            <person name="Girlanda M."/>
            <person name="Perotto S."/>
            <person name="Kohler A."/>
            <person name="Nagy L.G."/>
            <person name="Floudas D."/>
            <person name="Copeland A."/>
            <person name="Barry K.W."/>
            <person name="Cichocki N."/>
            <person name="Veneault-Fourrey C."/>
            <person name="LaButti K."/>
            <person name="Lindquist E.A."/>
            <person name="Lipzen A."/>
            <person name="Lundell T."/>
            <person name="Morin E."/>
            <person name="Murat C."/>
            <person name="Sun H."/>
            <person name="Tunlid A."/>
            <person name="Henrissat B."/>
            <person name="Grigoriev I.V."/>
            <person name="Hibbett D.S."/>
            <person name="Martin F."/>
            <person name="Nordberg H.P."/>
            <person name="Cantor M.N."/>
            <person name="Hua S.X."/>
        </authorList>
    </citation>
    <scope>NUCLEOTIDE SEQUENCE [LARGE SCALE GENOMIC DNA]</scope>
    <source>
        <strain evidence="11 12">MUT 4182</strain>
    </source>
</reference>
<dbReference type="PANTHER" id="PTHR10416">
    <property type="entry name" value="DNA POLYMERASE DELTA SUBUNIT 2"/>
    <property type="match status" value="1"/>
</dbReference>
<dbReference type="STRING" id="1051891.A0A0C3QSG9"/>
<evidence type="ECO:0000313" key="12">
    <source>
        <dbReference type="Proteomes" id="UP000054248"/>
    </source>
</evidence>
<feature type="domain" description="DNA polymerase delta subunit OB-fold" evidence="10">
    <location>
        <begin position="1"/>
        <end position="124"/>
    </location>
</feature>
<dbReference type="OrthoDB" id="3763at2759"/>
<dbReference type="EC" id="2.7.7.7" evidence="3"/>
<keyword evidence="5" id="KW-0548">Nucleotidyltransferase</keyword>
<dbReference type="InterPro" id="IPR024826">
    <property type="entry name" value="DNA_pol_delta/II_ssu"/>
</dbReference>
<accession>A0A0C3QSG9</accession>
<dbReference type="AlphaFoldDB" id="A0A0C3QSG9"/>
<keyword evidence="7" id="KW-0239">DNA-directed DNA polymerase</keyword>
<gene>
    <name evidence="11" type="ORF">M407DRAFT_42717</name>
</gene>
<dbReference type="EMBL" id="KN822967">
    <property type="protein sequence ID" value="KIO30939.1"/>
    <property type="molecule type" value="Genomic_DNA"/>
</dbReference>
<proteinExistence type="inferred from homology"/>
<dbReference type="GO" id="GO:0006281">
    <property type="term" value="P:DNA repair"/>
    <property type="evidence" value="ECO:0007669"/>
    <property type="project" value="UniProtKB-ARBA"/>
</dbReference>
<feature type="non-terminal residue" evidence="11">
    <location>
        <position position="128"/>
    </location>
</feature>
<dbReference type="Proteomes" id="UP000054248">
    <property type="component" value="Unassembled WGS sequence"/>
</dbReference>
<evidence type="ECO:0000256" key="1">
    <source>
        <dbReference type="ARBA" id="ARBA00004123"/>
    </source>
</evidence>
<evidence type="ECO:0000256" key="9">
    <source>
        <dbReference type="ARBA" id="ARBA00049244"/>
    </source>
</evidence>
<dbReference type="InterPro" id="IPR040663">
    <property type="entry name" value="DNA_pol_D_N"/>
</dbReference>
<keyword evidence="12" id="KW-1185">Reference proteome</keyword>
<reference evidence="12" key="2">
    <citation type="submission" date="2015-01" db="EMBL/GenBank/DDBJ databases">
        <title>Evolutionary Origins and Diversification of the Mycorrhizal Mutualists.</title>
        <authorList>
            <consortium name="DOE Joint Genome Institute"/>
            <consortium name="Mycorrhizal Genomics Consortium"/>
            <person name="Kohler A."/>
            <person name="Kuo A."/>
            <person name="Nagy L.G."/>
            <person name="Floudas D."/>
            <person name="Copeland A."/>
            <person name="Barry K.W."/>
            <person name="Cichocki N."/>
            <person name="Veneault-Fourrey C."/>
            <person name="LaButti K."/>
            <person name="Lindquist E.A."/>
            <person name="Lipzen A."/>
            <person name="Lundell T."/>
            <person name="Morin E."/>
            <person name="Murat C."/>
            <person name="Riley R."/>
            <person name="Ohm R."/>
            <person name="Sun H."/>
            <person name="Tunlid A."/>
            <person name="Henrissat B."/>
            <person name="Grigoriev I.V."/>
            <person name="Hibbett D.S."/>
            <person name="Martin F."/>
        </authorList>
    </citation>
    <scope>NUCLEOTIDE SEQUENCE [LARGE SCALE GENOMIC DNA]</scope>
    <source>
        <strain evidence="12">MUT 4182</strain>
    </source>
</reference>
<dbReference type="HOGENOM" id="CLU_1964923_0_0_1"/>
<comment type="catalytic activity">
    <reaction evidence="9">
        <text>DNA(n) + a 2'-deoxyribonucleoside 5'-triphosphate = DNA(n+1) + diphosphate</text>
        <dbReference type="Rhea" id="RHEA:22508"/>
        <dbReference type="Rhea" id="RHEA-COMP:17339"/>
        <dbReference type="Rhea" id="RHEA-COMP:17340"/>
        <dbReference type="ChEBI" id="CHEBI:33019"/>
        <dbReference type="ChEBI" id="CHEBI:61560"/>
        <dbReference type="ChEBI" id="CHEBI:173112"/>
        <dbReference type="EC" id="2.7.7.7"/>
    </reaction>
</comment>
<feature type="non-terminal residue" evidence="11">
    <location>
        <position position="1"/>
    </location>
</feature>
<evidence type="ECO:0000256" key="5">
    <source>
        <dbReference type="ARBA" id="ARBA00022695"/>
    </source>
</evidence>
<dbReference type="PANTHER" id="PTHR10416:SF0">
    <property type="entry name" value="DNA POLYMERASE DELTA SUBUNIT 2"/>
    <property type="match status" value="1"/>
</dbReference>
<evidence type="ECO:0000313" key="11">
    <source>
        <dbReference type="EMBL" id="KIO30939.1"/>
    </source>
</evidence>
<evidence type="ECO:0000256" key="2">
    <source>
        <dbReference type="ARBA" id="ARBA00006035"/>
    </source>
</evidence>
<evidence type="ECO:0000256" key="6">
    <source>
        <dbReference type="ARBA" id="ARBA00022705"/>
    </source>
</evidence>
<name>A0A0C3QSG9_9AGAM</name>
<evidence type="ECO:0000256" key="8">
    <source>
        <dbReference type="ARBA" id="ARBA00023242"/>
    </source>
</evidence>
<dbReference type="Pfam" id="PF18018">
    <property type="entry name" value="DNA_pol_D_N"/>
    <property type="match status" value="1"/>
</dbReference>
<dbReference type="GO" id="GO:0006273">
    <property type="term" value="P:lagging strand elongation"/>
    <property type="evidence" value="ECO:0007669"/>
    <property type="project" value="UniProtKB-ARBA"/>
</dbReference>
<keyword evidence="6" id="KW-0235">DNA replication</keyword>
<organism evidence="11 12">
    <name type="scientific">Tulasnella calospora MUT 4182</name>
    <dbReference type="NCBI Taxonomy" id="1051891"/>
    <lineage>
        <taxon>Eukaryota</taxon>
        <taxon>Fungi</taxon>
        <taxon>Dikarya</taxon>
        <taxon>Basidiomycota</taxon>
        <taxon>Agaricomycotina</taxon>
        <taxon>Agaricomycetes</taxon>
        <taxon>Cantharellales</taxon>
        <taxon>Tulasnellaceae</taxon>
        <taxon>Tulasnella</taxon>
    </lineage>
</organism>
<dbReference type="FunFam" id="2.40.50.430:FF:000002">
    <property type="entry name" value="DNA polymerase delta subunit"/>
    <property type="match status" value="1"/>
</dbReference>
<evidence type="ECO:0000256" key="7">
    <source>
        <dbReference type="ARBA" id="ARBA00022932"/>
    </source>
</evidence>
<evidence type="ECO:0000256" key="4">
    <source>
        <dbReference type="ARBA" id="ARBA00022679"/>
    </source>
</evidence>
<keyword evidence="8" id="KW-0539">Nucleus</keyword>
<protein>
    <recommendedName>
        <fullName evidence="3">DNA-directed DNA polymerase</fullName>
        <ecNumber evidence="3">2.7.7.7</ecNumber>
    </recommendedName>
</protein>